<dbReference type="AlphaFoldDB" id="A0A8C3R9C8"/>
<feature type="compositionally biased region" description="Acidic residues" evidence="10">
    <location>
        <begin position="17"/>
        <end position="42"/>
    </location>
</feature>
<dbReference type="PANTHER" id="PTHR46543:SF1">
    <property type="entry name" value="ZINC FINGER CCHC DOMAIN-CONTAINING PROTEIN 7"/>
    <property type="match status" value="1"/>
</dbReference>
<dbReference type="Ensembl" id="ENSCRFT00000018683.1">
    <property type="protein sequence ID" value="ENSCRFP00000018069.1"/>
    <property type="gene ID" value="ENSCRFG00000013702.1"/>
</dbReference>
<feature type="domain" description="CCHC-type" evidence="11">
    <location>
        <begin position="280"/>
        <end position="294"/>
    </location>
</feature>
<dbReference type="GO" id="GO:0071039">
    <property type="term" value="P:nuclear polyadenylation-dependent CUT catabolic process"/>
    <property type="evidence" value="ECO:0007669"/>
    <property type="project" value="TreeGrafter"/>
</dbReference>
<feature type="compositionally biased region" description="Polar residues" evidence="10">
    <location>
        <begin position="1"/>
        <end position="10"/>
    </location>
</feature>
<dbReference type="InterPro" id="IPR036875">
    <property type="entry name" value="Znf_CCHC_sf"/>
</dbReference>
<dbReference type="GO" id="GO:0031499">
    <property type="term" value="C:TRAMP complex"/>
    <property type="evidence" value="ECO:0007669"/>
    <property type="project" value="TreeGrafter"/>
</dbReference>
<dbReference type="GO" id="GO:0071036">
    <property type="term" value="P:nuclear polyadenylation-dependent snoRNA catabolic process"/>
    <property type="evidence" value="ECO:0007669"/>
    <property type="project" value="TreeGrafter"/>
</dbReference>
<name>A0A8C3R9C8_9PASS</name>
<feature type="region of interest" description="Disordered" evidence="10">
    <location>
        <begin position="160"/>
        <end position="182"/>
    </location>
</feature>
<evidence type="ECO:0000256" key="10">
    <source>
        <dbReference type="SAM" id="MobiDB-lite"/>
    </source>
</evidence>
<feature type="region of interest" description="Disordered" evidence="10">
    <location>
        <begin position="1"/>
        <end position="42"/>
    </location>
</feature>
<dbReference type="GO" id="GO:0071038">
    <property type="term" value="P:TRAMP-dependent tRNA surveillance pathway"/>
    <property type="evidence" value="ECO:0007669"/>
    <property type="project" value="TreeGrafter"/>
</dbReference>
<keyword evidence="6" id="KW-0539">Nucleus</keyword>
<protein>
    <recommendedName>
        <fullName evidence="7">Zinc finger CCHC domain-containing protein 7</fullName>
    </recommendedName>
    <alternativeName>
        <fullName evidence="8">TRAMP-like complex RNA-binding factor ZCCHC7</fullName>
    </alternativeName>
</protein>
<feature type="domain" description="CCHC-type" evidence="11">
    <location>
        <begin position="387"/>
        <end position="402"/>
    </location>
</feature>
<feature type="compositionally biased region" description="Basic residues" evidence="10">
    <location>
        <begin position="590"/>
        <end position="601"/>
    </location>
</feature>
<keyword evidence="5" id="KW-0862">Zinc</keyword>
<evidence type="ECO:0000256" key="7">
    <source>
        <dbReference type="ARBA" id="ARBA00041190"/>
    </source>
</evidence>
<dbReference type="SUPFAM" id="SSF57756">
    <property type="entry name" value="Retrovirus zinc finger-like domains"/>
    <property type="match status" value="2"/>
</dbReference>
<evidence type="ECO:0000256" key="9">
    <source>
        <dbReference type="PROSITE-ProRule" id="PRU00047"/>
    </source>
</evidence>
<dbReference type="GO" id="GO:0071031">
    <property type="term" value="P:nuclear mRNA surveillance of mRNA 3'-end processing"/>
    <property type="evidence" value="ECO:0007669"/>
    <property type="project" value="TreeGrafter"/>
</dbReference>
<feature type="region of interest" description="Disordered" evidence="10">
    <location>
        <begin position="443"/>
        <end position="522"/>
    </location>
</feature>
<feature type="compositionally biased region" description="Basic residues" evidence="10">
    <location>
        <begin position="567"/>
        <end position="576"/>
    </location>
</feature>
<dbReference type="GO" id="GO:0071037">
    <property type="term" value="P:nuclear polyadenylation-dependent snRNA catabolic process"/>
    <property type="evidence" value="ECO:0007669"/>
    <property type="project" value="TreeGrafter"/>
</dbReference>
<sequence>MDQNSDSSLSRMFAGYDDPENTEGYEDELYPEESSSEQSVDSEVEFHLYSQIHYSQDLGEISTLEMGKEADVGEDMGQSSGLTEKQDEDETLAELPDGGTQLSAEPEIIVLSDTPDEDSIYKSKAKKSRSSSARGKTCIRPVSSTPNHTKAAGCNALCPPESDVDTPRQRNSTSGRPTPVCSAGPQAIRDVFVIDNSSEEESLISDSDNVESWMLLGAGVDDRDGDIMLNLEGCVTPVHRGKIDVNWSISHKDLEAQISNYAGVRHSSMRYYTADKNVTCRNCHRPGHLSKNCPTPKKVPPCCLCAGRDHLQHSCPARFCLNCCLPGHYFKECLERAYWNKHCNRCDMKGHYADACPEIWRQYHLTTKPGPIKAADSQSERSVSVYCYNCSRKGHFGYECSEKRMHGNMFPTSPFVYYYDDECDIKRRANRLKRKVADLQEAGLLPEQSDTPLQEKQLEVSRGRMAHTQNTIEEEQPSHKKKSKLWKEQRKQSKNSEQKKKMKVARAKKAQEGKRRKGVGIHCEPEDFPRGYKQQGCKGSSICHKSLFQAFSGSKAMCVQQPLEGAKKKKKLKKQKNVSPDSRDNLFLIKQRKKKSKQKSW</sequence>
<dbReference type="GO" id="GO:0005730">
    <property type="term" value="C:nucleolus"/>
    <property type="evidence" value="ECO:0007669"/>
    <property type="project" value="UniProtKB-SubCell"/>
</dbReference>
<dbReference type="GO" id="GO:0071035">
    <property type="term" value="P:nuclear polyadenylation-dependent rRNA catabolic process"/>
    <property type="evidence" value="ECO:0007669"/>
    <property type="project" value="TreeGrafter"/>
</dbReference>
<dbReference type="InterPro" id="IPR001878">
    <property type="entry name" value="Znf_CCHC"/>
</dbReference>
<dbReference type="Proteomes" id="UP000694396">
    <property type="component" value="Unplaced"/>
</dbReference>
<feature type="region of interest" description="Disordered" evidence="10">
    <location>
        <begin position="564"/>
        <end position="601"/>
    </location>
</feature>
<dbReference type="SMART" id="SM00343">
    <property type="entry name" value="ZnF_C2HC"/>
    <property type="match status" value="5"/>
</dbReference>
<accession>A0A8C3R9C8</accession>
<evidence type="ECO:0000256" key="8">
    <source>
        <dbReference type="ARBA" id="ARBA00043023"/>
    </source>
</evidence>
<dbReference type="GO" id="GO:0003723">
    <property type="term" value="F:RNA binding"/>
    <property type="evidence" value="ECO:0007669"/>
    <property type="project" value="TreeGrafter"/>
</dbReference>
<dbReference type="Pfam" id="PF00098">
    <property type="entry name" value="zf-CCHC"/>
    <property type="match status" value="2"/>
</dbReference>
<dbReference type="GO" id="GO:0008270">
    <property type="term" value="F:zinc ion binding"/>
    <property type="evidence" value="ECO:0007669"/>
    <property type="project" value="UniProtKB-KW"/>
</dbReference>
<evidence type="ECO:0000313" key="13">
    <source>
        <dbReference type="Proteomes" id="UP000694396"/>
    </source>
</evidence>
<evidence type="ECO:0000256" key="2">
    <source>
        <dbReference type="ARBA" id="ARBA00022723"/>
    </source>
</evidence>
<keyword evidence="2" id="KW-0479">Metal-binding</keyword>
<evidence type="ECO:0000313" key="12">
    <source>
        <dbReference type="Ensembl" id="ENSCRFP00000018069.1"/>
    </source>
</evidence>
<feature type="region of interest" description="Disordered" evidence="10">
    <location>
        <begin position="65"/>
        <end position="145"/>
    </location>
</feature>
<dbReference type="PANTHER" id="PTHR46543">
    <property type="entry name" value="ZINC FINGER CCHC DOMAIN-CONTAINING PROTEIN 7"/>
    <property type="match status" value="1"/>
</dbReference>
<feature type="compositionally biased region" description="Basic residues" evidence="10">
    <location>
        <begin position="500"/>
        <end position="519"/>
    </location>
</feature>
<keyword evidence="3" id="KW-0677">Repeat</keyword>
<reference evidence="12" key="2">
    <citation type="submission" date="2025-09" db="UniProtKB">
        <authorList>
            <consortium name="Ensembl"/>
        </authorList>
    </citation>
    <scope>IDENTIFICATION</scope>
</reference>
<dbReference type="InterPro" id="IPR051644">
    <property type="entry name" value="TRAMP_AT-DNA-binding"/>
</dbReference>
<keyword evidence="4 9" id="KW-0863">Zinc-finger</keyword>
<evidence type="ECO:0000256" key="5">
    <source>
        <dbReference type="ARBA" id="ARBA00022833"/>
    </source>
</evidence>
<evidence type="ECO:0000256" key="3">
    <source>
        <dbReference type="ARBA" id="ARBA00022737"/>
    </source>
</evidence>
<reference evidence="12" key="1">
    <citation type="submission" date="2025-08" db="UniProtKB">
        <authorList>
            <consortium name="Ensembl"/>
        </authorList>
    </citation>
    <scope>IDENTIFICATION</scope>
</reference>
<comment type="subcellular location">
    <subcellularLocation>
        <location evidence="1">Nucleus</location>
        <location evidence="1">Nucleolus</location>
    </subcellularLocation>
</comment>
<proteinExistence type="predicted"/>
<dbReference type="PROSITE" id="PS50158">
    <property type="entry name" value="ZF_CCHC"/>
    <property type="match status" value="2"/>
</dbReference>
<organism evidence="12 13">
    <name type="scientific">Cyanoderma ruficeps</name>
    <name type="common">rufous-capped babbler</name>
    <dbReference type="NCBI Taxonomy" id="181631"/>
    <lineage>
        <taxon>Eukaryota</taxon>
        <taxon>Metazoa</taxon>
        <taxon>Chordata</taxon>
        <taxon>Craniata</taxon>
        <taxon>Vertebrata</taxon>
        <taxon>Euteleostomi</taxon>
        <taxon>Archelosauria</taxon>
        <taxon>Archosauria</taxon>
        <taxon>Dinosauria</taxon>
        <taxon>Saurischia</taxon>
        <taxon>Theropoda</taxon>
        <taxon>Coelurosauria</taxon>
        <taxon>Aves</taxon>
        <taxon>Neognathae</taxon>
        <taxon>Neoaves</taxon>
        <taxon>Telluraves</taxon>
        <taxon>Australaves</taxon>
        <taxon>Passeriformes</taxon>
        <taxon>Sylvioidea</taxon>
        <taxon>Timaliidae</taxon>
        <taxon>Cyanoderma</taxon>
    </lineage>
</organism>
<evidence type="ECO:0000259" key="11">
    <source>
        <dbReference type="PROSITE" id="PS50158"/>
    </source>
</evidence>
<feature type="compositionally biased region" description="Basic and acidic residues" evidence="10">
    <location>
        <begin position="485"/>
        <end position="499"/>
    </location>
</feature>
<keyword evidence="13" id="KW-1185">Reference proteome</keyword>
<dbReference type="FunFam" id="4.10.60.10:FF:000020">
    <property type="entry name" value="Zinc finger CCHC domain-containing protein 7"/>
    <property type="match status" value="1"/>
</dbReference>
<evidence type="ECO:0000256" key="4">
    <source>
        <dbReference type="ARBA" id="ARBA00022771"/>
    </source>
</evidence>
<evidence type="ECO:0000256" key="1">
    <source>
        <dbReference type="ARBA" id="ARBA00004604"/>
    </source>
</evidence>
<dbReference type="Gene3D" id="4.10.60.10">
    <property type="entry name" value="Zinc finger, CCHC-type"/>
    <property type="match status" value="2"/>
</dbReference>
<evidence type="ECO:0000256" key="6">
    <source>
        <dbReference type="ARBA" id="ARBA00023242"/>
    </source>
</evidence>